<evidence type="ECO:0000259" key="14">
    <source>
        <dbReference type="Pfam" id="PF09757"/>
    </source>
</evidence>
<keyword evidence="5 11" id="KW-0378">Hydrolase</keyword>
<evidence type="ECO:0000256" key="2">
    <source>
        <dbReference type="ARBA" id="ARBA00007738"/>
    </source>
</evidence>
<comment type="similarity">
    <text evidence="2 11">Belongs to the histone deacetylase family. HD type 2 subfamily.</text>
</comment>
<proteinExistence type="inferred from homology"/>
<evidence type="ECO:0000313" key="15">
    <source>
        <dbReference type="EMBL" id="KAK0508096.1"/>
    </source>
</evidence>
<dbReference type="InterPro" id="IPR019154">
    <property type="entry name" value="Arb2-like_domain"/>
</dbReference>
<keyword evidence="9 11" id="KW-0539">Nucleus</keyword>
<dbReference type="InterPro" id="IPR023696">
    <property type="entry name" value="Ureohydrolase_dom_sf"/>
</dbReference>
<comment type="function">
    <text evidence="11">Responsible for the deacetylation of lysine residues on the N-terminal part of the core histones (H2A, H2B, H3 and H4). Histone deacetylation gives a tag for epigenetic repression and plays an important role in transcriptional regulation, cell cycle progression and developmental events.</text>
</comment>
<dbReference type="PANTHER" id="PTHR10625">
    <property type="entry name" value="HISTONE DEACETYLASE HDAC1-RELATED"/>
    <property type="match status" value="1"/>
</dbReference>
<evidence type="ECO:0000256" key="1">
    <source>
        <dbReference type="ARBA" id="ARBA00004123"/>
    </source>
</evidence>
<gene>
    <name evidence="15" type="ORF">JMJ35_009180</name>
</gene>
<evidence type="ECO:0000256" key="8">
    <source>
        <dbReference type="ARBA" id="ARBA00023163"/>
    </source>
</evidence>
<dbReference type="PRINTS" id="PR01270">
    <property type="entry name" value="HDASUPER"/>
</dbReference>
<keyword evidence="8 11" id="KW-0804">Transcription</keyword>
<organism evidence="15 16">
    <name type="scientific">Cladonia borealis</name>
    <dbReference type="NCBI Taxonomy" id="184061"/>
    <lineage>
        <taxon>Eukaryota</taxon>
        <taxon>Fungi</taxon>
        <taxon>Dikarya</taxon>
        <taxon>Ascomycota</taxon>
        <taxon>Pezizomycotina</taxon>
        <taxon>Lecanoromycetes</taxon>
        <taxon>OSLEUM clade</taxon>
        <taxon>Lecanoromycetidae</taxon>
        <taxon>Lecanorales</taxon>
        <taxon>Lecanorineae</taxon>
        <taxon>Cladoniaceae</taxon>
        <taxon>Cladonia</taxon>
    </lineage>
</organism>
<reference evidence="15" key="1">
    <citation type="submission" date="2023-03" db="EMBL/GenBank/DDBJ databases">
        <title>Complete genome of Cladonia borealis.</title>
        <authorList>
            <person name="Park H."/>
        </authorList>
    </citation>
    <scope>NUCLEOTIDE SEQUENCE</scope>
    <source>
        <strain evidence="15">ANT050790</strain>
    </source>
</reference>
<keyword evidence="16" id="KW-1185">Reference proteome</keyword>
<dbReference type="Gene3D" id="3.40.800.20">
    <property type="entry name" value="Histone deacetylase domain"/>
    <property type="match status" value="1"/>
</dbReference>
<dbReference type="InterPro" id="IPR037138">
    <property type="entry name" value="His_deacetylse_dom_sf"/>
</dbReference>
<dbReference type="EC" id="3.5.1.98" evidence="3 11"/>
<accession>A0AA39QTF1</accession>
<feature type="region of interest" description="Disordered" evidence="12">
    <location>
        <begin position="1"/>
        <end position="106"/>
    </location>
</feature>
<evidence type="ECO:0000256" key="5">
    <source>
        <dbReference type="ARBA" id="ARBA00022801"/>
    </source>
</evidence>
<dbReference type="InterPro" id="IPR017321">
    <property type="entry name" value="Hist_deAcase_II_yeast"/>
</dbReference>
<dbReference type="EMBL" id="JAFEKC020000021">
    <property type="protein sequence ID" value="KAK0508096.1"/>
    <property type="molecule type" value="Genomic_DNA"/>
</dbReference>
<evidence type="ECO:0000256" key="6">
    <source>
        <dbReference type="ARBA" id="ARBA00022853"/>
    </source>
</evidence>
<feature type="domain" description="Histone deacetylase" evidence="13">
    <location>
        <begin position="153"/>
        <end position="464"/>
    </location>
</feature>
<evidence type="ECO:0000256" key="4">
    <source>
        <dbReference type="ARBA" id="ARBA00022491"/>
    </source>
</evidence>
<dbReference type="Pfam" id="PF00850">
    <property type="entry name" value="Hist_deacetyl"/>
    <property type="match status" value="1"/>
</dbReference>
<keyword evidence="6 11" id="KW-0156">Chromatin regulator</keyword>
<name>A0AA39QTF1_9LECA</name>
<keyword evidence="7 11" id="KW-0805">Transcription regulation</keyword>
<dbReference type="GO" id="GO:0040029">
    <property type="term" value="P:epigenetic regulation of gene expression"/>
    <property type="evidence" value="ECO:0007669"/>
    <property type="project" value="TreeGrafter"/>
</dbReference>
<dbReference type="PIRSF" id="PIRSF037919">
    <property type="entry name" value="HDAC_II_yeast"/>
    <property type="match status" value="1"/>
</dbReference>
<evidence type="ECO:0000256" key="3">
    <source>
        <dbReference type="ARBA" id="ARBA00012111"/>
    </source>
</evidence>
<comment type="subcellular location">
    <subcellularLocation>
        <location evidence="1 11">Nucleus</location>
    </subcellularLocation>
</comment>
<keyword evidence="4 11" id="KW-0678">Repressor</keyword>
<evidence type="ECO:0000256" key="9">
    <source>
        <dbReference type="ARBA" id="ARBA00023242"/>
    </source>
</evidence>
<dbReference type="PANTHER" id="PTHR10625:SF5">
    <property type="entry name" value="HISTONE DEACETYLASE"/>
    <property type="match status" value="1"/>
</dbReference>
<dbReference type="SUPFAM" id="SSF52768">
    <property type="entry name" value="Arginase/deacetylase"/>
    <property type="match status" value="1"/>
</dbReference>
<evidence type="ECO:0000256" key="12">
    <source>
        <dbReference type="SAM" id="MobiDB-lite"/>
    </source>
</evidence>
<comment type="catalytic activity">
    <reaction evidence="10 11">
        <text>N(6)-acetyl-L-lysyl-[histone] + H2O = L-lysyl-[histone] + acetate</text>
        <dbReference type="Rhea" id="RHEA:58196"/>
        <dbReference type="Rhea" id="RHEA-COMP:9845"/>
        <dbReference type="Rhea" id="RHEA-COMP:11338"/>
        <dbReference type="ChEBI" id="CHEBI:15377"/>
        <dbReference type="ChEBI" id="CHEBI:29969"/>
        <dbReference type="ChEBI" id="CHEBI:30089"/>
        <dbReference type="ChEBI" id="CHEBI:61930"/>
        <dbReference type="EC" id="3.5.1.98"/>
    </reaction>
</comment>
<comment type="caution">
    <text evidence="15">The sequence shown here is derived from an EMBL/GenBank/DDBJ whole genome shotgun (WGS) entry which is preliminary data.</text>
</comment>
<dbReference type="InterPro" id="IPR000286">
    <property type="entry name" value="HDACs"/>
</dbReference>
<sequence length="784" mass="88259">MDPSDDDSQMPDAPESLPRGFPRDNERRGRPPNGSMLFTGLPGSGIPNRMQDPQRYATPTNSDSEMSTRPRRRPREPSRESSVLANNVANHLSIDHSNGLDEKPSDLMMMDDSEAEHEPPKPYTSSLPTGLCYDVRMRYHCELDPPKQRLDYHPEDPRRIFKIYQELCLAGLVKDDLLNNGTLIPNPLKRIPVRNVTESEVCLVHDKKHYDFMKSTSEMTPDMLVYLEKNYDSIYLNTVTFSCALLSAGGAIETCRAVAARTVKNAIAVIRPPGHHAECSRPMGFCIFDNVSIAAKVCQLDFPETCRRILILDWDVHHGNGIQQAFWTNPNVLYISLHVHEDGNFYPAGTYGDHTHCGAGAGLGKNINIPWPTKGMGDADYLLAFQHIVMPVAYQFDPDLVIIAAGFDAADGDQLGGCFVTPACYAHMTHMLMGLAQGKLVVCLEGGYNLTSISKSALAVTRTLIGEEPDRLPPARPTDVGKETVQKVAMYQSVHWPCLSPKDVHEERFDKAGADPMHEVIRIYQTSQLRECYNMTSVMIYRDRLARSFENQVMATPNFEEDIPLVVIFHDPPEIMGTPNPESRRLELHNTWLADGLKHYIDWATKQGYGVIDVNVPKYLPDVDTANGYSEEDKPTRMAATNELAVYLWENYIDCNDSPDIFFVGVGAAYQAVVSLLGTREQEFMNRVRGLLNFIVETDLAAVSDAGQVYWLSKWYKTHSLNFVSNKHIVWDIDRKKPSKRFGNLVRSPESRLNDMLIKHQEEAQEFILARVGTREPAPEVKEE</sequence>
<evidence type="ECO:0000256" key="10">
    <source>
        <dbReference type="ARBA" id="ARBA00048287"/>
    </source>
</evidence>
<dbReference type="FunFam" id="3.40.800.20:FF:000005">
    <property type="entry name" value="histone deacetylase 6"/>
    <property type="match status" value="1"/>
</dbReference>
<dbReference type="GO" id="GO:0000118">
    <property type="term" value="C:histone deacetylase complex"/>
    <property type="evidence" value="ECO:0007669"/>
    <property type="project" value="TreeGrafter"/>
</dbReference>
<dbReference type="Pfam" id="PF09757">
    <property type="entry name" value="Arb2-like"/>
    <property type="match status" value="1"/>
</dbReference>
<evidence type="ECO:0000256" key="7">
    <source>
        <dbReference type="ARBA" id="ARBA00023015"/>
    </source>
</evidence>
<evidence type="ECO:0000256" key="11">
    <source>
        <dbReference type="PIRNR" id="PIRNR037919"/>
    </source>
</evidence>
<dbReference type="AlphaFoldDB" id="A0AA39QTF1"/>
<dbReference type="Proteomes" id="UP001166286">
    <property type="component" value="Unassembled WGS sequence"/>
</dbReference>
<dbReference type="GO" id="GO:0031078">
    <property type="term" value="F:histone H3K14 deacetylase activity, hydrolytic mechanism"/>
    <property type="evidence" value="ECO:0007669"/>
    <property type="project" value="UniProtKB-UniRule"/>
</dbReference>
<protein>
    <recommendedName>
        <fullName evidence="3 11">Histone deacetylase</fullName>
        <ecNumber evidence="3 11">3.5.1.98</ecNumber>
    </recommendedName>
</protein>
<evidence type="ECO:0000313" key="16">
    <source>
        <dbReference type="Proteomes" id="UP001166286"/>
    </source>
</evidence>
<feature type="domain" description="Arb2-like" evidence="14">
    <location>
        <begin position="516"/>
        <end position="772"/>
    </location>
</feature>
<dbReference type="InterPro" id="IPR023801">
    <property type="entry name" value="His_deacetylse_dom"/>
</dbReference>
<evidence type="ECO:0000259" key="13">
    <source>
        <dbReference type="Pfam" id="PF00850"/>
    </source>
</evidence>